<dbReference type="RefSeq" id="WP_339414670.1">
    <property type="nucleotide sequence ID" value="NZ_CAWPIB010000118.1"/>
</dbReference>
<dbReference type="CDD" id="cd20707">
    <property type="entry name" value="MIX_III"/>
    <property type="match status" value="1"/>
</dbReference>
<dbReference type="Pfam" id="PF20249">
    <property type="entry name" value="VasX_N"/>
    <property type="match status" value="1"/>
</dbReference>
<comment type="caution">
    <text evidence="2">The sequence shown here is derived from an EMBL/GenBank/DDBJ whole genome shotgun (WGS) entry which is preliminary data.</text>
</comment>
<feature type="non-terminal residue" evidence="2">
    <location>
        <position position="317"/>
    </location>
</feature>
<feature type="domain" description="Toxin VasX N-terminal region" evidence="1">
    <location>
        <begin position="4"/>
        <end position="120"/>
    </location>
</feature>
<sequence length="317" mass="36845">GETGYTARLLREGFVYIWDELVNGWINYYVTCEGYYYPLPEHAKVPPLLASGEMKPCIDQPNELVRASLVTLPVLPEGFANSAFWFAWSAVAWTDAVRKKHEDPAYRARYMQRFDMEKWLNCGEGENALPFSSLTDTVAEYHTRRDTNRRIADYTRSQWNGKYLFDQNDLWWAAEELMPDKGVILFLPDPVAMVQDITALMNYRLKTQFHENPHYIRGIALSASLSTLKEALCRQFERDQISGYETLETQIQYGYYTSGGAYLSGNPGTVDTGRELDSSTLKRQVQECWSDYEQYIDREKEKAFMDRFTTDLTRYDN</sequence>
<proteinExistence type="predicted"/>
<feature type="non-terminal residue" evidence="2">
    <location>
        <position position="1"/>
    </location>
</feature>
<organism evidence="2 3">
    <name type="scientific">Photorhabdus cinerea</name>
    <dbReference type="NCBI Taxonomy" id="471575"/>
    <lineage>
        <taxon>Bacteria</taxon>
        <taxon>Pseudomonadati</taxon>
        <taxon>Pseudomonadota</taxon>
        <taxon>Gammaproteobacteria</taxon>
        <taxon>Enterobacterales</taxon>
        <taxon>Morganellaceae</taxon>
        <taxon>Photorhabdus</taxon>
    </lineage>
</organism>
<evidence type="ECO:0000313" key="3">
    <source>
        <dbReference type="Proteomes" id="UP000591844"/>
    </source>
</evidence>
<dbReference type="AlphaFoldDB" id="A0A7X5QIF7"/>
<dbReference type="InterPro" id="IPR046864">
    <property type="entry name" value="VasX_N"/>
</dbReference>
<name>A0A7X5QIF7_9GAMM</name>
<dbReference type="EMBL" id="PUJW01000118">
    <property type="protein sequence ID" value="NHB94830.1"/>
    <property type="molecule type" value="Genomic_DNA"/>
</dbReference>
<accession>A0A7X5QIF7</accession>
<evidence type="ECO:0000259" key="1">
    <source>
        <dbReference type="Pfam" id="PF20249"/>
    </source>
</evidence>
<gene>
    <name evidence="2" type="ORF">C5469_23030</name>
</gene>
<keyword evidence="3" id="KW-1185">Reference proteome</keyword>
<dbReference type="Proteomes" id="UP000591844">
    <property type="component" value="Unassembled WGS sequence"/>
</dbReference>
<protein>
    <recommendedName>
        <fullName evidence="1">Toxin VasX N-terminal region domain-containing protein</fullName>
    </recommendedName>
</protein>
<evidence type="ECO:0000313" key="2">
    <source>
        <dbReference type="EMBL" id="NHB94830.1"/>
    </source>
</evidence>
<reference evidence="2 3" key="1">
    <citation type="submission" date="2018-02" db="EMBL/GenBank/DDBJ databases">
        <authorList>
            <person name="Machado R.A."/>
        </authorList>
    </citation>
    <scope>NUCLEOTIDE SEQUENCE [LARGE SCALE GENOMIC DNA]</scope>
    <source>
        <strain evidence="2 3">DSM 19724</strain>
    </source>
</reference>